<dbReference type="Proteomes" id="UP000678499">
    <property type="component" value="Unassembled WGS sequence"/>
</dbReference>
<dbReference type="PANTHER" id="PTHR13148">
    <property type="entry name" value="PER1-RELATED"/>
    <property type="match status" value="1"/>
</dbReference>
<comment type="subcellular location">
    <subcellularLocation>
        <location evidence="1">Endomembrane system</location>
        <topology evidence="1">Multi-pass membrane protein</topology>
    </subcellularLocation>
    <subcellularLocation>
        <location evidence="10">Golgi apparatus membrane</location>
        <topology evidence="10">Multi-pass membrane protein</topology>
    </subcellularLocation>
</comment>
<feature type="transmembrane region" description="Helical" evidence="10">
    <location>
        <begin position="205"/>
        <end position="224"/>
    </location>
</feature>
<reference evidence="11" key="1">
    <citation type="submission" date="2020-11" db="EMBL/GenBank/DDBJ databases">
        <authorList>
            <person name="Tran Van P."/>
        </authorList>
    </citation>
    <scope>NUCLEOTIDE SEQUENCE</scope>
</reference>
<evidence type="ECO:0000256" key="4">
    <source>
        <dbReference type="ARBA" id="ARBA00022692"/>
    </source>
</evidence>
<evidence type="ECO:0000256" key="3">
    <source>
        <dbReference type="ARBA" id="ARBA00022502"/>
    </source>
</evidence>
<keyword evidence="10" id="KW-0333">Golgi apparatus</keyword>
<dbReference type="EMBL" id="CAJPEX010000950">
    <property type="protein sequence ID" value="CAG0917744.1"/>
    <property type="molecule type" value="Genomic_DNA"/>
</dbReference>
<keyword evidence="3 10" id="KW-0337">GPI-anchor biosynthesis</keyword>
<keyword evidence="9 10" id="KW-0472">Membrane</keyword>
<comment type="similarity">
    <text evidence="2 10">Belongs to the PGAP3 family.</text>
</comment>
<evidence type="ECO:0000256" key="10">
    <source>
        <dbReference type="RuleBase" id="RU365066"/>
    </source>
</evidence>
<evidence type="ECO:0000256" key="8">
    <source>
        <dbReference type="ARBA" id="ARBA00023006"/>
    </source>
</evidence>
<dbReference type="AlphaFoldDB" id="A0A7R9BN75"/>
<sequence>MLVKHSRRFLKRSLDHVLRIGWRLETTRRPVTGDTVEYLRLVTLDPDGVTNDYSVFYSESYSVPVLYLSRYSDSGELVAPSGCEDCLTPTDHPISGAPVLFFHPCRTSEWAVLTPKSDAGLKYIPSWMSWPFARFLGIQEPASTLFSMLNGIAHVFGLSALLRQVKSEAPFRGWWIANGLIMILCWVFSTIFHTRDTPFTEKLDYAGGMIANVAALTAVTVRLVGIERLTRTGTMIMLGAGCSFVYRHLKFLFGVSFDYGYNMKVHLAIGGFHVIGWLCWAFLNRSTCPYAWKGAAVNFLMAATMALELLDFPPFLWTLDAHALWHLSTIPLIPLWYS</sequence>
<comment type="function">
    <text evidence="10">Involved in the lipid remodeling steps of GPI-anchor maturation.</text>
</comment>
<dbReference type="Pfam" id="PF03987">
    <property type="entry name" value="Autophagy_act_C"/>
    <property type="match status" value="1"/>
</dbReference>
<dbReference type="GO" id="GO:0006506">
    <property type="term" value="P:GPI anchor biosynthetic process"/>
    <property type="evidence" value="ECO:0007669"/>
    <property type="project" value="UniProtKB-KW"/>
</dbReference>
<dbReference type="OrthoDB" id="419770at2759"/>
<evidence type="ECO:0000256" key="9">
    <source>
        <dbReference type="ARBA" id="ARBA00023136"/>
    </source>
</evidence>
<keyword evidence="5" id="KW-0732">Signal</keyword>
<organism evidence="11">
    <name type="scientific">Notodromas monacha</name>
    <dbReference type="NCBI Taxonomy" id="399045"/>
    <lineage>
        <taxon>Eukaryota</taxon>
        <taxon>Metazoa</taxon>
        <taxon>Ecdysozoa</taxon>
        <taxon>Arthropoda</taxon>
        <taxon>Crustacea</taxon>
        <taxon>Oligostraca</taxon>
        <taxon>Ostracoda</taxon>
        <taxon>Podocopa</taxon>
        <taxon>Podocopida</taxon>
        <taxon>Cypridocopina</taxon>
        <taxon>Cypridoidea</taxon>
        <taxon>Cyprididae</taxon>
        <taxon>Notodromas</taxon>
    </lineage>
</organism>
<comment type="caution">
    <text evidence="10">Lacks conserved residue(s) required for the propagation of feature annotation.</text>
</comment>
<dbReference type="GO" id="GO:0005789">
    <property type="term" value="C:endoplasmic reticulum membrane"/>
    <property type="evidence" value="ECO:0007669"/>
    <property type="project" value="TreeGrafter"/>
</dbReference>
<dbReference type="GO" id="GO:0006914">
    <property type="term" value="P:autophagy"/>
    <property type="evidence" value="ECO:0007669"/>
    <property type="project" value="UniProtKB-KW"/>
</dbReference>
<proteinExistence type="inferred from homology"/>
<keyword evidence="12" id="KW-1185">Reference proteome</keyword>
<evidence type="ECO:0000256" key="2">
    <source>
        <dbReference type="ARBA" id="ARBA00006387"/>
    </source>
</evidence>
<dbReference type="InterPro" id="IPR007135">
    <property type="entry name" value="Atg3/Atg10"/>
</dbReference>
<feature type="transmembrane region" description="Helical" evidence="10">
    <location>
        <begin position="236"/>
        <end position="253"/>
    </location>
</feature>
<feature type="transmembrane region" description="Helical" evidence="10">
    <location>
        <begin position="290"/>
        <end position="309"/>
    </location>
</feature>
<dbReference type="InterPro" id="IPR007217">
    <property type="entry name" value="Per1-like"/>
</dbReference>
<dbReference type="GO" id="GO:0000139">
    <property type="term" value="C:Golgi membrane"/>
    <property type="evidence" value="ECO:0007669"/>
    <property type="project" value="UniProtKB-SubCell"/>
</dbReference>
<dbReference type="EMBL" id="OA882987">
    <property type="protein sequence ID" value="CAD7277592.1"/>
    <property type="molecule type" value="Genomic_DNA"/>
</dbReference>
<keyword evidence="7 10" id="KW-1133">Transmembrane helix</keyword>
<name>A0A7R9BN75_9CRUS</name>
<keyword evidence="4 10" id="KW-0812">Transmembrane</keyword>
<evidence type="ECO:0000313" key="12">
    <source>
        <dbReference type="Proteomes" id="UP000678499"/>
    </source>
</evidence>
<evidence type="ECO:0000256" key="1">
    <source>
        <dbReference type="ARBA" id="ARBA00004127"/>
    </source>
</evidence>
<evidence type="ECO:0000256" key="6">
    <source>
        <dbReference type="ARBA" id="ARBA00022786"/>
    </source>
</evidence>
<keyword evidence="8" id="KW-0072">Autophagy</keyword>
<dbReference type="PANTHER" id="PTHR13148:SF0">
    <property type="entry name" value="POST-GPI ATTACHMENT TO PROTEINS FACTOR 3"/>
    <property type="match status" value="1"/>
</dbReference>
<dbReference type="Pfam" id="PF04080">
    <property type="entry name" value="Per1"/>
    <property type="match status" value="1"/>
</dbReference>
<dbReference type="GO" id="GO:0019787">
    <property type="term" value="F:ubiquitin-like protein transferase activity"/>
    <property type="evidence" value="ECO:0007669"/>
    <property type="project" value="InterPro"/>
</dbReference>
<feature type="transmembrane region" description="Helical" evidence="10">
    <location>
        <begin position="265"/>
        <end position="283"/>
    </location>
</feature>
<evidence type="ECO:0000256" key="5">
    <source>
        <dbReference type="ARBA" id="ARBA00022729"/>
    </source>
</evidence>
<evidence type="ECO:0000256" key="7">
    <source>
        <dbReference type="ARBA" id="ARBA00022989"/>
    </source>
</evidence>
<dbReference type="GO" id="GO:0016788">
    <property type="term" value="F:hydrolase activity, acting on ester bonds"/>
    <property type="evidence" value="ECO:0007669"/>
    <property type="project" value="TreeGrafter"/>
</dbReference>
<feature type="transmembrane region" description="Helical" evidence="10">
    <location>
        <begin position="174"/>
        <end position="193"/>
    </location>
</feature>
<accession>A0A7R9BN75</accession>
<evidence type="ECO:0000313" key="11">
    <source>
        <dbReference type="EMBL" id="CAD7277592.1"/>
    </source>
</evidence>
<keyword evidence="6" id="KW-0833">Ubl conjugation pathway</keyword>
<protein>
    <recommendedName>
        <fullName evidence="10">Post-GPI attachment to proteins factor 3</fullName>
    </recommendedName>
</protein>
<gene>
    <name evidence="11" type="ORF">NMOB1V02_LOCUS5322</name>
</gene>